<dbReference type="EMBL" id="CP127173">
    <property type="protein sequence ID" value="WIV57974.1"/>
    <property type="molecule type" value="Genomic_DNA"/>
</dbReference>
<dbReference type="PROSITE" id="PS51737">
    <property type="entry name" value="RECOMBINASE_DNA_BIND"/>
    <property type="match status" value="1"/>
</dbReference>
<dbReference type="Pfam" id="PF07508">
    <property type="entry name" value="Recombinase"/>
    <property type="match status" value="1"/>
</dbReference>
<dbReference type="CDD" id="cd03768">
    <property type="entry name" value="SR_ResInv"/>
    <property type="match status" value="1"/>
</dbReference>
<proteinExistence type="predicted"/>
<dbReference type="InterPro" id="IPR038109">
    <property type="entry name" value="DNA_bind_recomb_sf"/>
</dbReference>
<dbReference type="PANTHER" id="PTHR30461">
    <property type="entry name" value="DNA-INVERTASE FROM LAMBDOID PROPHAGE"/>
    <property type="match status" value="1"/>
</dbReference>
<feature type="domain" description="Recombinase" evidence="3">
    <location>
        <begin position="178"/>
        <end position="285"/>
    </location>
</feature>
<dbReference type="Proteomes" id="UP001227101">
    <property type="component" value="Chromosome"/>
</dbReference>
<dbReference type="Gene3D" id="3.40.50.1390">
    <property type="entry name" value="Resolvase, N-terminal catalytic domain"/>
    <property type="match status" value="1"/>
</dbReference>
<dbReference type="InterPro" id="IPR050639">
    <property type="entry name" value="SSR_resolvase"/>
</dbReference>
<dbReference type="InterPro" id="IPR011109">
    <property type="entry name" value="DNA_bind_recombinase_dom"/>
</dbReference>
<keyword evidence="5" id="KW-1185">Reference proteome</keyword>
<dbReference type="InterPro" id="IPR025827">
    <property type="entry name" value="Zn_ribbon_recom_dom"/>
</dbReference>
<accession>A0ABY8XQQ2</accession>
<dbReference type="Gene3D" id="3.90.1750.20">
    <property type="entry name" value="Putative Large Serine Recombinase, Chain B, Domain 2"/>
    <property type="match status" value="1"/>
</dbReference>
<dbReference type="InterPro" id="IPR006119">
    <property type="entry name" value="Resolv_N"/>
</dbReference>
<dbReference type="RefSeq" id="WP_285455294.1">
    <property type="nucleotide sequence ID" value="NZ_CP127173.1"/>
</dbReference>
<name>A0ABY8XQQ2_9PSEU</name>
<evidence type="ECO:0000256" key="1">
    <source>
        <dbReference type="SAM" id="Coils"/>
    </source>
</evidence>
<evidence type="ECO:0000313" key="4">
    <source>
        <dbReference type="EMBL" id="WIV57974.1"/>
    </source>
</evidence>
<feature type="domain" description="Resolvase/invertase-type recombinase catalytic" evidence="2">
    <location>
        <begin position="23"/>
        <end position="170"/>
    </location>
</feature>
<dbReference type="InterPro" id="IPR036162">
    <property type="entry name" value="Resolvase-like_N_sf"/>
</dbReference>
<feature type="coiled-coil region" evidence="1">
    <location>
        <begin position="383"/>
        <end position="410"/>
    </location>
</feature>
<evidence type="ECO:0000259" key="2">
    <source>
        <dbReference type="PROSITE" id="PS51736"/>
    </source>
</evidence>
<evidence type="ECO:0000259" key="3">
    <source>
        <dbReference type="PROSITE" id="PS51737"/>
    </source>
</evidence>
<dbReference type="Pfam" id="PF13408">
    <property type="entry name" value="Zn_ribbon_recom"/>
    <property type="match status" value="1"/>
</dbReference>
<protein>
    <submittedName>
        <fullName evidence="4">Recombinase family protein</fullName>
    </submittedName>
</protein>
<dbReference type="PROSITE" id="PS51736">
    <property type="entry name" value="RECOMBINASES_3"/>
    <property type="match status" value="1"/>
</dbReference>
<gene>
    <name evidence="4" type="ORF">QP939_04670</name>
</gene>
<keyword evidence="1" id="KW-0175">Coiled coil</keyword>
<reference evidence="4 5" key="1">
    <citation type="submission" date="2023-06" db="EMBL/GenBank/DDBJ databases">
        <authorList>
            <person name="Oyuntsetseg B."/>
            <person name="Kim S.B."/>
        </authorList>
    </citation>
    <scope>NUCLEOTIDE SEQUENCE [LARGE SCALE GENOMIC DNA]</scope>
    <source>
        <strain evidence="4 5">2-2</strain>
    </source>
</reference>
<sequence length="637" mass="70673">MARSATAQRTKKAAMTTLGEDVRVGIYVRRSTDDEHQPYSIEAQDTRLAAYINSQPGWRLVKRFPDDASGASIDKRPGLAKAMAAARAGLIDVLLVYRVDRFSRNLRDMVTLLDELDQAGVVFRSATEPFDTSTPMGRMLVQMLGMFAQFERDTIIDRVIAGMERKAAKGKWKGGRRPFGYTVNKETHQLVPHKEESAIVRLIFDLYIHDRLGGKVIARVLNDRGHRTTTGGRWSAYQVLRVLANRVYIGELSFRDIVTTDCHKAIVDLDDFEKAQQILAARGDDYSHRAANGSDYQLTGKMRCPKCNKAMIGTRAHGKTKIYRYYTCFNRSRYDTDKCDATRINADAIEPAVLDALSCFYRDHYRLIADAVIRAQAQHLAGEDNQRAELAAVEAELTKTNQAIDRYLNAFENGTLEEEDLATRLATLKTKTKQLRTRRDELFDQLTDVPQPLPKEALAEVADHIAEIIASGTDKQRKALIENLIAEIKITAADRIIPIFRIPQPRAEDATLNTAEAPTGTKPQVRASKEGVRAMTNLVELRGLEPLTPSLPDAQGLLTCGFGESAGRLGQSGAVERTSARLSAVLDGALPQLCPSEISERTGRIRLERLCGCTRPGGLKPAESHQVERHCAAGASQ</sequence>
<dbReference type="SUPFAM" id="SSF53041">
    <property type="entry name" value="Resolvase-like"/>
    <property type="match status" value="1"/>
</dbReference>
<dbReference type="PANTHER" id="PTHR30461:SF23">
    <property type="entry name" value="DNA RECOMBINASE-RELATED"/>
    <property type="match status" value="1"/>
</dbReference>
<evidence type="ECO:0000313" key="5">
    <source>
        <dbReference type="Proteomes" id="UP001227101"/>
    </source>
</evidence>
<organism evidence="4 5">
    <name type="scientific">Amycolatopsis nalaikhensis</name>
    <dbReference type="NCBI Taxonomy" id="715472"/>
    <lineage>
        <taxon>Bacteria</taxon>
        <taxon>Bacillati</taxon>
        <taxon>Actinomycetota</taxon>
        <taxon>Actinomycetes</taxon>
        <taxon>Pseudonocardiales</taxon>
        <taxon>Pseudonocardiaceae</taxon>
        <taxon>Amycolatopsis</taxon>
    </lineage>
</organism>
<dbReference type="SMART" id="SM00857">
    <property type="entry name" value="Resolvase"/>
    <property type="match status" value="1"/>
</dbReference>
<dbReference type="Pfam" id="PF00239">
    <property type="entry name" value="Resolvase"/>
    <property type="match status" value="1"/>
</dbReference>